<reference evidence="1" key="1">
    <citation type="journal article" date="2020" name="Nature">
        <title>Giant virus diversity and host interactions through global metagenomics.</title>
        <authorList>
            <person name="Schulz F."/>
            <person name="Roux S."/>
            <person name="Paez-Espino D."/>
            <person name="Jungbluth S."/>
            <person name="Walsh D.A."/>
            <person name="Denef V.J."/>
            <person name="McMahon K.D."/>
            <person name="Konstantinidis K.T."/>
            <person name="Eloe-Fadrosh E.A."/>
            <person name="Kyrpides N.C."/>
            <person name="Woyke T."/>
        </authorList>
    </citation>
    <scope>NUCLEOTIDE SEQUENCE</scope>
    <source>
        <strain evidence="1">GVMAG-M-3300025572-1</strain>
    </source>
</reference>
<organism evidence="1">
    <name type="scientific">viral metagenome</name>
    <dbReference type="NCBI Taxonomy" id="1070528"/>
    <lineage>
        <taxon>unclassified sequences</taxon>
        <taxon>metagenomes</taxon>
        <taxon>organismal metagenomes</taxon>
    </lineage>
</organism>
<proteinExistence type="predicted"/>
<evidence type="ECO:0000313" key="1">
    <source>
        <dbReference type="EMBL" id="QHT97651.1"/>
    </source>
</evidence>
<sequence>MSITFQEYNWNRVVCIQDPIYPAYLDTESFFKIYGDLLKTFDGSDERAEHARATLGALMSTSFWSSHRSTLELSSSSTMMLVKTSESSPRR</sequence>
<accession>A0A6C0IWH5</accession>
<name>A0A6C0IWH5_9ZZZZ</name>
<dbReference type="AlphaFoldDB" id="A0A6C0IWH5"/>
<protein>
    <submittedName>
        <fullName evidence="1">Uncharacterized protein</fullName>
    </submittedName>
</protein>
<dbReference type="EMBL" id="MN740283">
    <property type="protein sequence ID" value="QHT97651.1"/>
    <property type="molecule type" value="Genomic_DNA"/>
</dbReference>